<evidence type="ECO:0000313" key="2">
    <source>
        <dbReference type="EMBL" id="EXJ73271.1"/>
    </source>
</evidence>
<name>W9X8M0_9EURO</name>
<comment type="caution">
    <text evidence="2">The sequence shown here is derived from an EMBL/GenBank/DDBJ whole genome shotgun (WGS) entry which is preliminary data.</text>
</comment>
<keyword evidence="3" id="KW-1185">Reference proteome</keyword>
<evidence type="ECO:0000256" key="1">
    <source>
        <dbReference type="SAM" id="Phobius"/>
    </source>
</evidence>
<accession>W9X8M0</accession>
<dbReference type="OrthoDB" id="5086500at2759"/>
<proteinExistence type="predicted"/>
<keyword evidence="1" id="KW-1133">Transmembrane helix</keyword>
<evidence type="ECO:0000313" key="3">
    <source>
        <dbReference type="Proteomes" id="UP000019471"/>
    </source>
</evidence>
<feature type="transmembrane region" description="Helical" evidence="1">
    <location>
        <begin position="219"/>
        <end position="238"/>
    </location>
</feature>
<keyword evidence="1" id="KW-0812">Transmembrane</keyword>
<sequence length="311" mass="35951">MITQAEAHRLDLPWLVKSASGAFIRPHLELQAFVSNELDVDILDDLEPWLWLAGRIDNIAPLHHQLVRGRRVVITERMKFHLLWHGDTIFIKPLPTWILDEDFCRRTTYHNETLKGRRYGFCKTYLWLIQYRSDFILAQELHLLPSSMSWDEWQRLVREKCTLLSDPSVSTSPRFLRGELRLSRVNMLYRYLPRYKLHNLFRGYFYGSASYKDFVRHHFGWLLVACLLMTLVLGALQLGIATEELRNNSQFSQVSYGFTISCLTVVFGATLCAVTASVAVTIYNVRAAVNQTRPNPIISNFPPTSKGGFAV</sequence>
<dbReference type="InterPro" id="IPR046536">
    <property type="entry name" value="DUF6601"/>
</dbReference>
<dbReference type="Pfam" id="PF20246">
    <property type="entry name" value="DUF6601"/>
    <property type="match status" value="1"/>
</dbReference>
<gene>
    <name evidence="2" type="ORF">A1O5_03031</name>
</gene>
<dbReference type="PANTHER" id="PTHR34414">
    <property type="entry name" value="HET DOMAIN-CONTAINING PROTEIN-RELATED"/>
    <property type="match status" value="1"/>
</dbReference>
<reference evidence="2 3" key="1">
    <citation type="submission" date="2013-03" db="EMBL/GenBank/DDBJ databases">
        <title>The Genome Sequence of Cladophialophora psammophila CBS 110553.</title>
        <authorList>
            <consortium name="The Broad Institute Genomics Platform"/>
            <person name="Cuomo C."/>
            <person name="de Hoog S."/>
            <person name="Gorbushina A."/>
            <person name="Walker B."/>
            <person name="Young S.K."/>
            <person name="Zeng Q."/>
            <person name="Gargeya S."/>
            <person name="Fitzgerald M."/>
            <person name="Haas B."/>
            <person name="Abouelleil A."/>
            <person name="Allen A.W."/>
            <person name="Alvarado L."/>
            <person name="Arachchi H.M."/>
            <person name="Berlin A.M."/>
            <person name="Chapman S.B."/>
            <person name="Gainer-Dewar J."/>
            <person name="Goldberg J."/>
            <person name="Griggs A."/>
            <person name="Gujja S."/>
            <person name="Hansen M."/>
            <person name="Howarth C."/>
            <person name="Imamovic A."/>
            <person name="Ireland A."/>
            <person name="Larimer J."/>
            <person name="McCowan C."/>
            <person name="Murphy C."/>
            <person name="Pearson M."/>
            <person name="Poon T.W."/>
            <person name="Priest M."/>
            <person name="Roberts A."/>
            <person name="Saif S."/>
            <person name="Shea T."/>
            <person name="Sisk P."/>
            <person name="Sykes S."/>
            <person name="Wortman J."/>
            <person name="Nusbaum C."/>
            <person name="Birren B."/>
        </authorList>
    </citation>
    <scope>NUCLEOTIDE SEQUENCE [LARGE SCALE GENOMIC DNA]</scope>
    <source>
        <strain evidence="2 3">CBS 110553</strain>
    </source>
</reference>
<dbReference type="AlphaFoldDB" id="W9X8M0"/>
<organism evidence="2 3">
    <name type="scientific">Cladophialophora psammophila CBS 110553</name>
    <dbReference type="NCBI Taxonomy" id="1182543"/>
    <lineage>
        <taxon>Eukaryota</taxon>
        <taxon>Fungi</taxon>
        <taxon>Dikarya</taxon>
        <taxon>Ascomycota</taxon>
        <taxon>Pezizomycotina</taxon>
        <taxon>Eurotiomycetes</taxon>
        <taxon>Chaetothyriomycetidae</taxon>
        <taxon>Chaetothyriales</taxon>
        <taxon>Herpotrichiellaceae</taxon>
        <taxon>Cladophialophora</taxon>
    </lineage>
</organism>
<dbReference type="STRING" id="1182543.W9X8M0"/>
<dbReference type="PANTHER" id="PTHR34414:SF1">
    <property type="entry name" value="SUBTILISIN-LIKE SERINE PROTEASE"/>
    <property type="match status" value="1"/>
</dbReference>
<dbReference type="HOGENOM" id="CLU_043687_0_2_1"/>
<feature type="transmembrane region" description="Helical" evidence="1">
    <location>
        <begin position="258"/>
        <end position="283"/>
    </location>
</feature>
<dbReference type="Proteomes" id="UP000019471">
    <property type="component" value="Unassembled WGS sequence"/>
</dbReference>
<dbReference type="RefSeq" id="XP_007741834.1">
    <property type="nucleotide sequence ID" value="XM_007743644.1"/>
</dbReference>
<keyword evidence="1" id="KW-0472">Membrane</keyword>
<dbReference type="GeneID" id="19187761"/>
<protein>
    <submittedName>
        <fullName evidence="2">Uncharacterized protein</fullName>
    </submittedName>
</protein>
<dbReference type="EMBL" id="AMGX01000004">
    <property type="protein sequence ID" value="EXJ73271.1"/>
    <property type="molecule type" value="Genomic_DNA"/>
</dbReference>
<dbReference type="eggNOG" id="ENOG502RZMB">
    <property type="taxonomic scope" value="Eukaryota"/>
</dbReference>